<evidence type="ECO:0000313" key="1">
    <source>
        <dbReference type="EMBL" id="KAI3749154.1"/>
    </source>
</evidence>
<organism evidence="1 2">
    <name type="scientific">Cichorium intybus</name>
    <name type="common">Chicory</name>
    <dbReference type="NCBI Taxonomy" id="13427"/>
    <lineage>
        <taxon>Eukaryota</taxon>
        <taxon>Viridiplantae</taxon>
        <taxon>Streptophyta</taxon>
        <taxon>Embryophyta</taxon>
        <taxon>Tracheophyta</taxon>
        <taxon>Spermatophyta</taxon>
        <taxon>Magnoliopsida</taxon>
        <taxon>eudicotyledons</taxon>
        <taxon>Gunneridae</taxon>
        <taxon>Pentapetalae</taxon>
        <taxon>asterids</taxon>
        <taxon>campanulids</taxon>
        <taxon>Asterales</taxon>
        <taxon>Asteraceae</taxon>
        <taxon>Cichorioideae</taxon>
        <taxon>Cichorieae</taxon>
        <taxon>Cichoriinae</taxon>
        <taxon>Cichorium</taxon>
    </lineage>
</organism>
<sequence>MANHLVQAILSLGLSIAVILCIVALVARNNYLDDDDLVNTKAVYTMCKPVEYKDACKAALHDVALNTSSTKKDYLFAPFNSTLTEIKNAINKTASVRKALDGRSDAYAKTARSDLKSCEKLLGHAAEELHQVVKVANKTKIATLAEQGEPMMIWITAIRAYQTTCVEEIQDGNLKKQMKKELENASKHTFNLEKIVYNIADILLDFGVDLGHFHIHRRLLDDEGEEEEEGDSDNPTWLSASDRTLLGGDDKEDEDEEEDDDKKKDKGGYFKKYTSQDYCKTPKPDKIKKDSQPTPNVVVAKDSRGDVNTIKKALEAYPKNHQGRYVVYVMAGVYDEGQIIVNKKQCNVYMYGDGPDKTIITGDLSQAKEQLGASQTATFVAEGERFVAKSIGFKNTAGADGSKAVAFRSQATNAVMVDCSFESNQNTIYYHAHDQFYKNCTISGTVDIITGSGRAYFQDCQIFVRKPEKGQTNYITADGKMKDIEAAGVVIQKTKMNATKELEDAKGEVKTYLGRPWKAEATVVVMQCYIGDFMQPQGWSKSDSSEGKNYHKTCTFREYGNKGPGSDMDERVKWKGFKALKNKKYAGKFTPDPFMKAKSWLPNAGVPVEKGFKY</sequence>
<dbReference type="Proteomes" id="UP001055811">
    <property type="component" value="Linkage Group LG04"/>
</dbReference>
<gene>
    <name evidence="1" type="ORF">L2E82_19761</name>
</gene>
<accession>A0ACB9DR14</accession>
<keyword evidence="2" id="KW-1185">Reference proteome</keyword>
<dbReference type="EMBL" id="CM042012">
    <property type="protein sequence ID" value="KAI3749154.1"/>
    <property type="molecule type" value="Genomic_DNA"/>
</dbReference>
<reference evidence="1 2" key="2">
    <citation type="journal article" date="2022" name="Mol. Ecol. Resour.">
        <title>The genomes of chicory, endive, great burdock and yacon provide insights into Asteraceae paleo-polyploidization history and plant inulin production.</title>
        <authorList>
            <person name="Fan W."/>
            <person name="Wang S."/>
            <person name="Wang H."/>
            <person name="Wang A."/>
            <person name="Jiang F."/>
            <person name="Liu H."/>
            <person name="Zhao H."/>
            <person name="Xu D."/>
            <person name="Zhang Y."/>
        </authorList>
    </citation>
    <scope>NUCLEOTIDE SEQUENCE [LARGE SCALE GENOMIC DNA]</scope>
    <source>
        <strain evidence="2">cv. Punajuju</strain>
        <tissue evidence="1">Leaves</tissue>
    </source>
</reference>
<protein>
    <submittedName>
        <fullName evidence="1">Uncharacterized protein</fullName>
    </submittedName>
</protein>
<proteinExistence type="predicted"/>
<name>A0ACB9DR14_CICIN</name>
<reference evidence="2" key="1">
    <citation type="journal article" date="2022" name="Mol. Ecol. Resour.">
        <title>The genomes of chicory, endive, great burdock and yacon provide insights into Asteraceae palaeo-polyploidization history and plant inulin production.</title>
        <authorList>
            <person name="Fan W."/>
            <person name="Wang S."/>
            <person name="Wang H."/>
            <person name="Wang A."/>
            <person name="Jiang F."/>
            <person name="Liu H."/>
            <person name="Zhao H."/>
            <person name="Xu D."/>
            <person name="Zhang Y."/>
        </authorList>
    </citation>
    <scope>NUCLEOTIDE SEQUENCE [LARGE SCALE GENOMIC DNA]</scope>
    <source>
        <strain evidence="2">cv. Punajuju</strain>
    </source>
</reference>
<evidence type="ECO:0000313" key="2">
    <source>
        <dbReference type="Proteomes" id="UP001055811"/>
    </source>
</evidence>
<comment type="caution">
    <text evidence="1">The sequence shown here is derived from an EMBL/GenBank/DDBJ whole genome shotgun (WGS) entry which is preliminary data.</text>
</comment>